<dbReference type="Proteomes" id="UP001177023">
    <property type="component" value="Unassembled WGS sequence"/>
</dbReference>
<proteinExistence type="predicted"/>
<evidence type="ECO:0000313" key="2">
    <source>
        <dbReference type="Proteomes" id="UP001177023"/>
    </source>
</evidence>
<feature type="non-terminal residue" evidence="1">
    <location>
        <position position="80"/>
    </location>
</feature>
<comment type="caution">
    <text evidence="1">The sequence shown here is derived from an EMBL/GenBank/DDBJ whole genome shotgun (WGS) entry which is preliminary data.</text>
</comment>
<accession>A0AA36D3M7</accession>
<keyword evidence="2" id="KW-1185">Reference proteome</keyword>
<evidence type="ECO:0000313" key="1">
    <source>
        <dbReference type="EMBL" id="CAJ0580507.1"/>
    </source>
</evidence>
<protein>
    <submittedName>
        <fullName evidence="1">Uncharacterized protein</fullName>
    </submittedName>
</protein>
<sequence length="80" mass="9112">MIGDTLRDLRTLIVSKFKKDHVAPVPDHEPKKAAGRPPVYVSQPDSAPYLPWRQELNEPEYGQCWCFDIAWMVQMAKASG</sequence>
<organism evidence="1 2">
    <name type="scientific">Mesorhabditis spiculigera</name>
    <dbReference type="NCBI Taxonomy" id="96644"/>
    <lineage>
        <taxon>Eukaryota</taxon>
        <taxon>Metazoa</taxon>
        <taxon>Ecdysozoa</taxon>
        <taxon>Nematoda</taxon>
        <taxon>Chromadorea</taxon>
        <taxon>Rhabditida</taxon>
        <taxon>Rhabditina</taxon>
        <taxon>Rhabditomorpha</taxon>
        <taxon>Rhabditoidea</taxon>
        <taxon>Rhabditidae</taxon>
        <taxon>Mesorhabditinae</taxon>
        <taxon>Mesorhabditis</taxon>
    </lineage>
</organism>
<gene>
    <name evidence="1" type="ORF">MSPICULIGERA_LOCUS18705</name>
</gene>
<name>A0AA36D3M7_9BILA</name>
<reference evidence="1" key="1">
    <citation type="submission" date="2023-06" db="EMBL/GenBank/DDBJ databases">
        <authorList>
            <person name="Delattre M."/>
        </authorList>
    </citation>
    <scope>NUCLEOTIDE SEQUENCE</scope>
    <source>
        <strain evidence="1">AF72</strain>
    </source>
</reference>
<dbReference type="AlphaFoldDB" id="A0AA36D3M7"/>
<dbReference type="EMBL" id="CATQJA010002659">
    <property type="protein sequence ID" value="CAJ0580507.1"/>
    <property type="molecule type" value="Genomic_DNA"/>
</dbReference>